<proteinExistence type="predicted"/>
<evidence type="ECO:0000313" key="3">
    <source>
        <dbReference type="Proteomes" id="UP000038647"/>
    </source>
</evidence>
<dbReference type="EMBL" id="CQEH01000005">
    <property type="protein sequence ID" value="CNK86098.1"/>
    <property type="molecule type" value="Genomic_DNA"/>
</dbReference>
<dbReference type="EMBL" id="CQEJ01000005">
    <property type="protein sequence ID" value="CNK80545.1"/>
    <property type="molecule type" value="Genomic_DNA"/>
</dbReference>
<dbReference type="Proteomes" id="UP000038647">
    <property type="component" value="Unassembled WGS sequence"/>
</dbReference>
<protein>
    <submittedName>
        <fullName evidence="1">Uncharacterized protein</fullName>
    </submittedName>
</protein>
<gene>
    <name evidence="1" type="ORF">ERS137965_01122</name>
    <name evidence="2" type="ORF">ERS137966_01488</name>
</gene>
<name>A0A0T9TG26_YERAL</name>
<evidence type="ECO:0000313" key="4">
    <source>
        <dbReference type="Proteomes" id="UP000041595"/>
    </source>
</evidence>
<reference evidence="1 4" key="2">
    <citation type="submission" date="2015-03" db="EMBL/GenBank/DDBJ databases">
        <authorList>
            <person name="Murphy D."/>
        </authorList>
    </citation>
    <scope>NUCLEOTIDE SEQUENCE [LARGE SCALE GENOMIC DNA]</scope>
    <source>
        <strain evidence="1 4">IP06005</strain>
    </source>
</reference>
<organism evidence="1 4">
    <name type="scientific">Yersinia aldovae</name>
    <dbReference type="NCBI Taxonomy" id="29483"/>
    <lineage>
        <taxon>Bacteria</taxon>
        <taxon>Pseudomonadati</taxon>
        <taxon>Pseudomonadota</taxon>
        <taxon>Gammaproteobacteria</taxon>
        <taxon>Enterobacterales</taxon>
        <taxon>Yersiniaceae</taxon>
        <taxon>Yersinia</taxon>
    </lineage>
</organism>
<dbReference type="Proteomes" id="UP000041595">
    <property type="component" value="Unassembled WGS sequence"/>
</dbReference>
<sequence>MKSIIIINNEIAQNSATACLCSKRQTKKIRTKADFYQTQHITVEDEC</sequence>
<accession>A0A0T9TG26</accession>
<keyword evidence="3" id="KW-1185">Reference proteome</keyword>
<evidence type="ECO:0000313" key="2">
    <source>
        <dbReference type="EMBL" id="CNK86098.1"/>
    </source>
</evidence>
<dbReference type="AlphaFoldDB" id="A0A0T9TG26"/>
<evidence type="ECO:0000313" key="1">
    <source>
        <dbReference type="EMBL" id="CNK80545.1"/>
    </source>
</evidence>
<reference evidence="2 3" key="1">
    <citation type="submission" date="2015-03" db="EMBL/GenBank/DDBJ databases">
        <authorList>
            <consortium name="Pathogen Informatics"/>
            <person name="Murphy D."/>
        </authorList>
    </citation>
    <scope>NUCLEOTIDE SEQUENCE [LARGE SCALE GENOMIC DNA]</scope>
    <source>
        <strain evidence="2 3">IP08791</strain>
    </source>
</reference>